<dbReference type="PANTHER" id="PTHR14911:SF13">
    <property type="entry name" value="TRNA (GUANINE(6)-N2)-METHYLTRANSFERASE THUMP3"/>
    <property type="match status" value="1"/>
</dbReference>
<name>A0ABW1UZ13_9BACL</name>
<dbReference type="GO" id="GO:0032259">
    <property type="term" value="P:methylation"/>
    <property type="evidence" value="ECO:0007669"/>
    <property type="project" value="UniProtKB-KW"/>
</dbReference>
<dbReference type="RefSeq" id="WP_379230791.1">
    <property type="nucleotide sequence ID" value="NZ_JBHSTE010000001.1"/>
</dbReference>
<dbReference type="CDD" id="cd02440">
    <property type="entry name" value="AdoMet_MTases"/>
    <property type="match status" value="1"/>
</dbReference>
<accession>A0ABW1UZ13</accession>
<keyword evidence="2" id="KW-0489">Methyltransferase</keyword>
<protein>
    <submittedName>
        <fullName evidence="2">TRM11 family SAM-dependent methyltransferase</fullName>
    </submittedName>
</protein>
<comment type="caution">
    <text evidence="2">The sequence shown here is derived from an EMBL/GenBank/DDBJ whole genome shotgun (WGS) entry which is preliminary data.</text>
</comment>
<keyword evidence="3" id="KW-1185">Reference proteome</keyword>
<dbReference type="GO" id="GO:0008168">
    <property type="term" value="F:methyltransferase activity"/>
    <property type="evidence" value="ECO:0007669"/>
    <property type="project" value="UniProtKB-KW"/>
</dbReference>
<feature type="domain" description="Ribosomal RNA large subunit methyltransferase K/L-like methyltransferase" evidence="1">
    <location>
        <begin position="154"/>
        <end position="254"/>
    </location>
</feature>
<gene>
    <name evidence="2" type="ORF">ACFP56_02565</name>
</gene>
<dbReference type="EMBL" id="JBHSTE010000001">
    <property type="protein sequence ID" value="MFC6331489.1"/>
    <property type="molecule type" value="Genomic_DNA"/>
</dbReference>
<dbReference type="SUPFAM" id="SSF53335">
    <property type="entry name" value="S-adenosyl-L-methionine-dependent methyltransferases"/>
    <property type="match status" value="1"/>
</dbReference>
<dbReference type="InterPro" id="IPR029063">
    <property type="entry name" value="SAM-dependent_MTases_sf"/>
</dbReference>
<dbReference type="Pfam" id="PF01170">
    <property type="entry name" value="UPF0020"/>
    <property type="match status" value="1"/>
</dbReference>
<organism evidence="2 3">
    <name type="scientific">Paenibacillus septentrionalis</name>
    <dbReference type="NCBI Taxonomy" id="429342"/>
    <lineage>
        <taxon>Bacteria</taxon>
        <taxon>Bacillati</taxon>
        <taxon>Bacillota</taxon>
        <taxon>Bacilli</taxon>
        <taxon>Bacillales</taxon>
        <taxon>Paenibacillaceae</taxon>
        <taxon>Paenibacillus</taxon>
    </lineage>
</organism>
<evidence type="ECO:0000259" key="1">
    <source>
        <dbReference type="Pfam" id="PF01170"/>
    </source>
</evidence>
<evidence type="ECO:0000313" key="2">
    <source>
        <dbReference type="EMBL" id="MFC6331489.1"/>
    </source>
</evidence>
<proteinExistence type="predicted"/>
<reference evidence="3" key="1">
    <citation type="journal article" date="2019" name="Int. J. Syst. Evol. Microbiol.">
        <title>The Global Catalogue of Microorganisms (GCM) 10K type strain sequencing project: providing services to taxonomists for standard genome sequencing and annotation.</title>
        <authorList>
            <consortium name="The Broad Institute Genomics Platform"/>
            <consortium name="The Broad Institute Genome Sequencing Center for Infectious Disease"/>
            <person name="Wu L."/>
            <person name="Ma J."/>
        </authorList>
    </citation>
    <scope>NUCLEOTIDE SEQUENCE [LARGE SCALE GENOMIC DNA]</scope>
    <source>
        <strain evidence="3">PCU 280</strain>
    </source>
</reference>
<evidence type="ECO:0000313" key="3">
    <source>
        <dbReference type="Proteomes" id="UP001596233"/>
    </source>
</evidence>
<sequence length="321" mass="36643">MTRFIYRYIAHEQELSLCSLEIRQLFGKEASWHQSTAVVESRLDISAQRSPYMKYRLHVWLSAGSYDALLQQAKVLKPKKTYKMVAVETILNGQATRFPYEQRRRMERELGTIVGGNVNLQEPELLLGIIQLEGEWLVGSYEPHHGTWQQYDRKPRHYSTALSTRVARAIVNIAVPQLDSSIRFIDPCCGIGTVLLQAIDQGLHVEGYDINPLAVVGARENMAAFDMKCIIKIADMRLLQETYDVAVLDLPYNHCSVLPESERREMLLALSRIAKRAVIVSVEPIEQELNAIGATILDVGHVQKTHFKRDVWLVQFDREQA</sequence>
<dbReference type="InterPro" id="IPR000241">
    <property type="entry name" value="RlmKL-like_Mtase"/>
</dbReference>
<keyword evidence="2" id="KW-0808">Transferase</keyword>
<dbReference type="Gene3D" id="3.40.50.150">
    <property type="entry name" value="Vaccinia Virus protein VP39"/>
    <property type="match status" value="1"/>
</dbReference>
<dbReference type="Proteomes" id="UP001596233">
    <property type="component" value="Unassembled WGS sequence"/>
</dbReference>
<dbReference type="PANTHER" id="PTHR14911">
    <property type="entry name" value="THUMP DOMAIN-CONTAINING"/>
    <property type="match status" value="1"/>
</dbReference>